<dbReference type="SMART" id="SM00116">
    <property type="entry name" value="CBS"/>
    <property type="match status" value="2"/>
</dbReference>
<dbReference type="InterPro" id="IPR046342">
    <property type="entry name" value="CBS_dom_sf"/>
</dbReference>
<dbReference type="PANTHER" id="PTHR48108:SF34">
    <property type="entry name" value="CBS DOMAIN-CONTAINING PROTEIN YHCV"/>
    <property type="match status" value="1"/>
</dbReference>
<name>A0A934KKG7_9BACT</name>
<dbReference type="Gene3D" id="3.10.580.10">
    <property type="entry name" value="CBS-domain"/>
    <property type="match status" value="1"/>
</dbReference>
<protein>
    <submittedName>
        <fullName evidence="4">CBS domain-containing protein</fullName>
    </submittedName>
</protein>
<keyword evidence="1" id="KW-0677">Repeat</keyword>
<evidence type="ECO:0000313" key="4">
    <source>
        <dbReference type="EMBL" id="MBJ7610531.1"/>
    </source>
</evidence>
<feature type="domain" description="CBS" evidence="3">
    <location>
        <begin position="1"/>
        <end position="58"/>
    </location>
</feature>
<dbReference type="InterPro" id="IPR000644">
    <property type="entry name" value="CBS_dom"/>
</dbReference>
<reference evidence="4 5" key="1">
    <citation type="submission" date="2020-10" db="EMBL/GenBank/DDBJ databases">
        <title>Ca. Dormibacterota MAGs.</title>
        <authorList>
            <person name="Montgomery K."/>
        </authorList>
    </citation>
    <scope>NUCLEOTIDE SEQUENCE [LARGE SCALE GENOMIC DNA]</scope>
    <source>
        <strain evidence="4">Mitchell_Peninsula_5</strain>
    </source>
</reference>
<gene>
    <name evidence="4" type="ORF">JF887_14050</name>
</gene>
<evidence type="ECO:0000259" key="3">
    <source>
        <dbReference type="PROSITE" id="PS51371"/>
    </source>
</evidence>
<evidence type="ECO:0000313" key="5">
    <source>
        <dbReference type="Proteomes" id="UP000614410"/>
    </source>
</evidence>
<dbReference type="PROSITE" id="PS51371">
    <property type="entry name" value="CBS"/>
    <property type="match status" value="2"/>
</dbReference>
<dbReference type="AlphaFoldDB" id="A0A934KKG7"/>
<accession>A0A934KKG7</accession>
<evidence type="ECO:0000256" key="2">
    <source>
        <dbReference type="PROSITE-ProRule" id="PRU00703"/>
    </source>
</evidence>
<dbReference type="InterPro" id="IPR051462">
    <property type="entry name" value="CBS_domain-containing"/>
</dbReference>
<feature type="domain" description="CBS" evidence="3">
    <location>
        <begin position="66"/>
        <end position="121"/>
    </location>
</feature>
<dbReference type="EMBL" id="JAEKNN010000063">
    <property type="protein sequence ID" value="MBJ7610531.1"/>
    <property type="molecule type" value="Genomic_DNA"/>
</dbReference>
<organism evidence="4 5">
    <name type="scientific">Candidatus Amunia macphersoniae</name>
    <dbReference type="NCBI Taxonomy" id="3127014"/>
    <lineage>
        <taxon>Bacteria</taxon>
        <taxon>Bacillati</taxon>
        <taxon>Candidatus Dormiibacterota</taxon>
        <taxon>Candidatus Dormibacteria</taxon>
        <taxon>Candidatus Aeolococcales</taxon>
        <taxon>Candidatus Aeolococcaceae</taxon>
        <taxon>Candidatus Amunia</taxon>
    </lineage>
</organism>
<dbReference type="Proteomes" id="UP000614410">
    <property type="component" value="Unassembled WGS sequence"/>
</dbReference>
<proteinExistence type="predicted"/>
<keyword evidence="2" id="KW-0129">CBS domain</keyword>
<sequence>MEPQVVTVDGDDTVREAARRMRAADIGDVLVLEHGRLQGVLTDRDIVVRVLAADRDPEMTVCSQVSSPEVHRVASSTPVREAVDLMRRHALRRLPVVDDDHVVGVIGLADIAVDRDSESVLAAISASPSTD</sequence>
<comment type="caution">
    <text evidence="4">The sequence shown here is derived from an EMBL/GenBank/DDBJ whole genome shotgun (WGS) entry which is preliminary data.</text>
</comment>
<evidence type="ECO:0000256" key="1">
    <source>
        <dbReference type="ARBA" id="ARBA00022737"/>
    </source>
</evidence>
<dbReference type="PANTHER" id="PTHR48108">
    <property type="entry name" value="CBS DOMAIN-CONTAINING PROTEIN CBSX2, CHLOROPLASTIC"/>
    <property type="match status" value="1"/>
</dbReference>
<dbReference type="Pfam" id="PF00571">
    <property type="entry name" value="CBS"/>
    <property type="match status" value="2"/>
</dbReference>
<dbReference type="SUPFAM" id="SSF54631">
    <property type="entry name" value="CBS-domain pair"/>
    <property type="match status" value="1"/>
</dbReference>